<name>A0ABQ5HSE9_9ASTR</name>
<dbReference type="InterPro" id="IPR008971">
    <property type="entry name" value="HSP40/DnaJ_pept-bd"/>
</dbReference>
<feature type="non-terminal residue" evidence="5">
    <location>
        <position position="785"/>
    </location>
</feature>
<dbReference type="Proteomes" id="UP001151760">
    <property type="component" value="Unassembled WGS sequence"/>
</dbReference>
<evidence type="ECO:0000259" key="3">
    <source>
        <dbReference type="Pfam" id="PF01556"/>
    </source>
</evidence>
<feature type="region of interest" description="Disordered" evidence="2">
    <location>
        <begin position="508"/>
        <end position="543"/>
    </location>
</feature>
<dbReference type="InterPro" id="IPR024438">
    <property type="entry name" value="Staygreen"/>
</dbReference>
<feature type="domain" description="Staygreen protein" evidence="4">
    <location>
        <begin position="50"/>
        <end position="199"/>
    </location>
</feature>
<dbReference type="CDD" id="cd10747">
    <property type="entry name" value="DnaJ_C"/>
    <property type="match status" value="1"/>
</dbReference>
<reference evidence="5" key="1">
    <citation type="journal article" date="2022" name="Int. J. Mol. Sci.">
        <title>Draft Genome of Tanacetum Coccineum: Genomic Comparison of Closely Related Tanacetum-Family Plants.</title>
        <authorList>
            <person name="Yamashiro T."/>
            <person name="Shiraishi A."/>
            <person name="Nakayama K."/>
            <person name="Satake H."/>
        </authorList>
    </citation>
    <scope>NUCLEOTIDE SEQUENCE</scope>
</reference>
<comment type="similarity">
    <text evidence="1">Belongs to the staygreen family.</text>
</comment>
<feature type="compositionally biased region" description="Polar residues" evidence="2">
    <location>
        <begin position="251"/>
        <end position="266"/>
    </location>
</feature>
<dbReference type="InterPro" id="IPR002939">
    <property type="entry name" value="DnaJ_C"/>
</dbReference>
<feature type="compositionally biased region" description="Polar residues" evidence="2">
    <location>
        <begin position="508"/>
        <end position="521"/>
    </location>
</feature>
<dbReference type="EMBL" id="BQNB010019925">
    <property type="protein sequence ID" value="GJT90484.1"/>
    <property type="molecule type" value="Genomic_DNA"/>
</dbReference>
<dbReference type="SUPFAM" id="SSF49493">
    <property type="entry name" value="HSP40/DnaJ peptide-binding domain"/>
    <property type="match status" value="2"/>
</dbReference>
<gene>
    <name evidence="5" type="ORF">Tco_1079329</name>
</gene>
<reference evidence="5" key="2">
    <citation type="submission" date="2022-01" db="EMBL/GenBank/DDBJ databases">
        <authorList>
            <person name="Yamashiro T."/>
            <person name="Shiraishi A."/>
            <person name="Satake H."/>
            <person name="Nakayama K."/>
        </authorList>
    </citation>
    <scope>NUCLEOTIDE SEQUENCE</scope>
</reference>
<organism evidence="5 6">
    <name type="scientific">Tanacetum coccineum</name>
    <dbReference type="NCBI Taxonomy" id="301880"/>
    <lineage>
        <taxon>Eukaryota</taxon>
        <taxon>Viridiplantae</taxon>
        <taxon>Streptophyta</taxon>
        <taxon>Embryophyta</taxon>
        <taxon>Tracheophyta</taxon>
        <taxon>Spermatophyta</taxon>
        <taxon>Magnoliopsida</taxon>
        <taxon>eudicotyledons</taxon>
        <taxon>Gunneridae</taxon>
        <taxon>Pentapetalae</taxon>
        <taxon>asterids</taxon>
        <taxon>campanulids</taxon>
        <taxon>Asterales</taxon>
        <taxon>Asteraceae</taxon>
        <taxon>Asteroideae</taxon>
        <taxon>Anthemideae</taxon>
        <taxon>Anthemidinae</taxon>
        <taxon>Tanacetum</taxon>
    </lineage>
</organism>
<accession>A0ABQ5HSE9</accession>
<evidence type="ECO:0000313" key="6">
    <source>
        <dbReference type="Proteomes" id="UP001151760"/>
    </source>
</evidence>
<keyword evidence="6" id="KW-1185">Reference proteome</keyword>
<dbReference type="Pfam" id="PF01556">
    <property type="entry name" value="DnaJ_C"/>
    <property type="match status" value="1"/>
</dbReference>
<evidence type="ECO:0000313" key="5">
    <source>
        <dbReference type="EMBL" id="GJT90484.1"/>
    </source>
</evidence>
<evidence type="ECO:0000256" key="2">
    <source>
        <dbReference type="SAM" id="MobiDB-lite"/>
    </source>
</evidence>
<dbReference type="Pfam" id="PF12638">
    <property type="entry name" value="Staygreen"/>
    <property type="match status" value="1"/>
</dbReference>
<feature type="compositionally biased region" description="Basic and acidic residues" evidence="2">
    <location>
        <begin position="522"/>
        <end position="532"/>
    </location>
</feature>
<evidence type="ECO:0000259" key="4">
    <source>
        <dbReference type="Pfam" id="PF12638"/>
    </source>
</evidence>
<feature type="region of interest" description="Disordered" evidence="2">
    <location>
        <begin position="213"/>
        <end position="282"/>
    </location>
</feature>
<protein>
    <submittedName>
        <fullName evidence="5">Stay-green like, chloroplastic</fullName>
    </submittedName>
</protein>
<comment type="caution">
    <text evidence="5">The sequence shown here is derived from an EMBL/GenBank/DDBJ whole genome shotgun (WGS) entry which is preliminary data.</text>
</comment>
<evidence type="ECO:0000256" key="1">
    <source>
        <dbReference type="ARBA" id="ARBA00009234"/>
    </source>
</evidence>
<feature type="domain" description="Chaperone DnaJ C-terminal" evidence="3">
    <location>
        <begin position="327"/>
        <end position="479"/>
    </location>
</feature>
<sequence length="785" mass="86882">MKESNQPSCGHAILPLGKLHPLQVCVALDSDPMDLDRPPKAAKLIGPPATFDASKLEVIFKGEEKDQYTRIIPRTYNLSHCDFTADLTLTISNVIDHDQLKGWYNKDDVVAQWAEVKGHMCLDVHCYVSGPNSLLDIAAEFRYYIFSKELPLVLSAVLYGDRSLFSEHKELMDAFVRVFFHSSIRKYNRVECWGPLKDAAKGRVGDQIQGLLAGNMERSEPPKNGDVNANGDGDEKDGVTSPKVTIPRISRTASTGVLPSSLPKSTSQRRSKTPGRLRPVNSLLRSFSRKSMDSNSFNGAPSLSRRNSSTIVYSNANGLQKPPDMVKRLECTLEELCFGCIKKVNIKRDVLTSDGQIIQEDEVLTINVKPGWKKGTKVTFEGMGNENPGDYAADITFVIDEKIHPIFKRNGDDLEVSVELPLVDALTGCTLAIPFLGAHESCLNIDDIITPGYRKTIEGQGMTLPNEEETRGNLNVTFSWIIRTERNQKIPQNLEDFVHSINTVKTKNTKIASKNSGNSKENLSKNNHDKRNNGVCGCDNGRVEDESNKGMRNKVVKENGNDGFVGDLTGIQFPPINGMVENINEEIEGQKDCLGNGDNCKNGSVKRDDCVEVVNEGYASCNNEHGVKVNDDVEKVVKKTNVSIQKSGSNDTNNNFKSDGKKLVDIEVKNETLQSVDNSLDVVWNLMKPSITLGECEIDKAEPKKILVWVKMINVPMKAWSVKEISALASSIGKPVIMDEITAMMCVTRVGAIYRTEVCTEVCAVAIYPNKVVSELGYDKQWQKT</sequence>
<dbReference type="PANTHER" id="PTHR31750">
    <property type="entry name" value="PROTEIN STAY-GREEN 1, CHLOROPLASTIC-RELATED"/>
    <property type="match status" value="1"/>
</dbReference>
<dbReference type="Gene3D" id="2.60.260.20">
    <property type="entry name" value="Urease metallochaperone UreE, N-terminal domain"/>
    <property type="match status" value="2"/>
</dbReference>
<proteinExistence type="inferred from homology"/>
<dbReference type="PANTHER" id="PTHR31750:SF18">
    <property type="entry name" value="MAGNESIUM DECHELATASE SGRL, CHLOROPLASTIC"/>
    <property type="match status" value="1"/>
</dbReference>